<reference evidence="1 2" key="1">
    <citation type="journal article" date="2015" name="BMC Genomics">
        <title>Genome mining reveals unlocked bioactive potential of marine Gram-negative bacteria.</title>
        <authorList>
            <person name="Machado H."/>
            <person name="Sonnenschein E.C."/>
            <person name="Melchiorsen J."/>
            <person name="Gram L."/>
        </authorList>
    </citation>
    <scope>NUCLEOTIDE SEQUENCE [LARGE SCALE GENOMIC DNA]</scope>
    <source>
        <strain evidence="1 2">S4054</strain>
    </source>
</reference>
<gene>
    <name evidence="1" type="ORF">N479_08950</name>
</gene>
<dbReference type="EMBL" id="AUXW01000137">
    <property type="protein sequence ID" value="KKE84362.1"/>
    <property type="molecule type" value="Genomic_DNA"/>
</dbReference>
<evidence type="ECO:0000313" key="1">
    <source>
        <dbReference type="EMBL" id="KKE84362.1"/>
    </source>
</evidence>
<accession>A0A0F6ADS5</accession>
<sequence length="94" mass="10550">MLISANFNALSANSAVTRFFNAICLLCLKSRDRYLTPVGYIKKLPNDPILKKFDYNGQNLANHCICGGIEHCAKVNFYGIIARLLIKKVGMNFH</sequence>
<name>A0A0F6ADS5_9GAMM</name>
<proteinExistence type="predicted"/>
<dbReference type="PATRIC" id="fig|1129367.4.peg.1566"/>
<evidence type="ECO:0000313" key="2">
    <source>
        <dbReference type="Proteomes" id="UP000033434"/>
    </source>
</evidence>
<comment type="caution">
    <text evidence="1">The sequence shown here is derived from an EMBL/GenBank/DDBJ whole genome shotgun (WGS) entry which is preliminary data.</text>
</comment>
<organism evidence="1 2">
    <name type="scientific">Pseudoalteromonas luteoviolacea S4054</name>
    <dbReference type="NCBI Taxonomy" id="1129367"/>
    <lineage>
        <taxon>Bacteria</taxon>
        <taxon>Pseudomonadati</taxon>
        <taxon>Pseudomonadota</taxon>
        <taxon>Gammaproteobacteria</taxon>
        <taxon>Alteromonadales</taxon>
        <taxon>Pseudoalteromonadaceae</taxon>
        <taxon>Pseudoalteromonas</taxon>
    </lineage>
</organism>
<dbReference type="Proteomes" id="UP000033434">
    <property type="component" value="Unassembled WGS sequence"/>
</dbReference>
<dbReference type="AlphaFoldDB" id="A0A0F6ADS5"/>
<protein>
    <submittedName>
        <fullName evidence="1">Uncharacterized protein</fullName>
    </submittedName>
</protein>